<dbReference type="OrthoDB" id="9812295at2"/>
<accession>A0A318K0V7</accession>
<dbReference type="PANTHER" id="PTHR30543">
    <property type="entry name" value="CHROMATE REDUCTASE"/>
    <property type="match status" value="1"/>
</dbReference>
<dbReference type="InterPro" id="IPR005025">
    <property type="entry name" value="FMN_Rdtase-like_dom"/>
</dbReference>
<dbReference type="Proteomes" id="UP000247569">
    <property type="component" value="Unassembled WGS sequence"/>
</dbReference>
<dbReference type="AlphaFoldDB" id="A0A318K0V7"/>
<dbReference type="EMBL" id="QJKF01000027">
    <property type="protein sequence ID" value="PXX53405.1"/>
    <property type="molecule type" value="Genomic_DNA"/>
</dbReference>
<dbReference type="Gene3D" id="3.40.50.360">
    <property type="match status" value="1"/>
</dbReference>
<dbReference type="SUPFAM" id="SSF52218">
    <property type="entry name" value="Flavoproteins"/>
    <property type="match status" value="1"/>
</dbReference>
<organism evidence="2 3">
    <name type="scientific">Nocardia tenerifensis</name>
    <dbReference type="NCBI Taxonomy" id="228006"/>
    <lineage>
        <taxon>Bacteria</taxon>
        <taxon>Bacillati</taxon>
        <taxon>Actinomycetota</taxon>
        <taxon>Actinomycetes</taxon>
        <taxon>Mycobacteriales</taxon>
        <taxon>Nocardiaceae</taxon>
        <taxon>Nocardia</taxon>
    </lineage>
</organism>
<dbReference type="InterPro" id="IPR029039">
    <property type="entry name" value="Flavoprotein-like_sf"/>
</dbReference>
<dbReference type="Pfam" id="PF03358">
    <property type="entry name" value="FMN_red"/>
    <property type="match status" value="1"/>
</dbReference>
<evidence type="ECO:0000313" key="3">
    <source>
        <dbReference type="Proteomes" id="UP000247569"/>
    </source>
</evidence>
<evidence type="ECO:0000313" key="2">
    <source>
        <dbReference type="EMBL" id="PXX53405.1"/>
    </source>
</evidence>
<protein>
    <submittedName>
        <fullName evidence="2">NAD(P)H-dependent FMN reductase</fullName>
    </submittedName>
</protein>
<sequence length="189" mass="21491">MTDKKRVAVVIGSTRPARICAGIAAWARDALRETSELDYELLDLAEVGLPFLDEPRQAALQQYEHEHTRAWSRLVRSYHGFFFVFPQYNWGYPGVLKNALDYLYREWHDRPASLLTYGTHGGGKAAEQLIGVLRGLHMRPLGTHVEAVITEQDMDENGQLRDLDATLHPYREPLRTIGAEMSRVLDSNS</sequence>
<evidence type="ECO:0000259" key="1">
    <source>
        <dbReference type="Pfam" id="PF03358"/>
    </source>
</evidence>
<feature type="domain" description="NADPH-dependent FMN reductase-like" evidence="1">
    <location>
        <begin position="6"/>
        <end position="143"/>
    </location>
</feature>
<dbReference type="GO" id="GO:0005829">
    <property type="term" value="C:cytosol"/>
    <property type="evidence" value="ECO:0007669"/>
    <property type="project" value="TreeGrafter"/>
</dbReference>
<keyword evidence="3" id="KW-1185">Reference proteome</keyword>
<dbReference type="GO" id="GO:0016491">
    <property type="term" value="F:oxidoreductase activity"/>
    <property type="evidence" value="ECO:0007669"/>
    <property type="project" value="InterPro"/>
</dbReference>
<reference evidence="2 3" key="1">
    <citation type="submission" date="2018-05" db="EMBL/GenBank/DDBJ databases">
        <title>Genomic Encyclopedia of Type Strains, Phase IV (KMG-IV): sequencing the most valuable type-strain genomes for metagenomic binning, comparative biology and taxonomic classification.</title>
        <authorList>
            <person name="Goeker M."/>
        </authorList>
    </citation>
    <scope>NUCLEOTIDE SEQUENCE [LARGE SCALE GENOMIC DNA]</scope>
    <source>
        <strain evidence="2 3">DSM 44704</strain>
    </source>
</reference>
<gene>
    <name evidence="2" type="ORF">DFR70_12716</name>
</gene>
<dbReference type="GO" id="GO:0010181">
    <property type="term" value="F:FMN binding"/>
    <property type="evidence" value="ECO:0007669"/>
    <property type="project" value="TreeGrafter"/>
</dbReference>
<comment type="caution">
    <text evidence="2">The sequence shown here is derived from an EMBL/GenBank/DDBJ whole genome shotgun (WGS) entry which is preliminary data.</text>
</comment>
<dbReference type="InterPro" id="IPR050712">
    <property type="entry name" value="NAD(P)H-dep_reductase"/>
</dbReference>
<name>A0A318K0V7_9NOCA</name>
<dbReference type="RefSeq" id="WP_040743159.1">
    <property type="nucleotide sequence ID" value="NZ_QJKF01000027.1"/>
</dbReference>
<dbReference type="PANTHER" id="PTHR30543:SF21">
    <property type="entry name" value="NAD(P)H-DEPENDENT FMN REDUCTASE LOT6"/>
    <property type="match status" value="1"/>
</dbReference>
<proteinExistence type="predicted"/>